<evidence type="ECO:0000313" key="4">
    <source>
        <dbReference type="Proteomes" id="UP000183077"/>
    </source>
</evidence>
<evidence type="ECO:0000256" key="1">
    <source>
        <dbReference type="SAM" id="Coils"/>
    </source>
</evidence>
<feature type="coiled-coil region" evidence="1">
    <location>
        <begin position="449"/>
        <end position="487"/>
    </location>
</feature>
<dbReference type="Proteomes" id="UP000183077">
    <property type="component" value="Unassembled WGS sequence"/>
</dbReference>
<feature type="domain" description="GmrSD restriction endonucleases N-terminal" evidence="2">
    <location>
        <begin position="17"/>
        <end position="223"/>
    </location>
</feature>
<sequence length="590" mass="70469">MDAKHDSMVAIKNFKGKNFLINKYQRGYRWGKREIYALLKDILSFDITRDGFYCLQPLVMLYKGENNFELIDGQQRTTTIFLIIKHLLKENYFHIHYETRNSIEDGSNDFLTRLHTLDFSAVLQSESKDIENHIWTVWKESFCYENNIEDTVDNFYFFKAYCLIQLWFIKNGNEDFIKHNLLEYTKVIWYTEEVDDKDVAFTFINFNDGKIQLDQAELVKGLFVLDMNKISDFTRKSYELNQFADEWNAIEQHLQRPDFWNFIQNNRSNKELANKITILLEIEKGKGAKEEDLYYTFRQYEKAFEREEKPEWRSLATLYNLLDEWYHDRETYHLMGAVVHLTTKTIHTVLEEYRSSSKKNQLKNYLKQILKDEFFEDKKQKFKSKYDINEIKYGKTGVFPILLLYNIAVAQLQDKKYLFPFDLFNLTRAWNIEHIYAKNSMGFEKKEDLQEWMKEIEELFAENAQLKQNEELEAKFKQIKVDDLESANLKVKDIETLLGDIIDKDHLSNLCLLDDKTNIQVGKKVFRKKRNMILEVDSCLDPEAYVPVATKQVFQKALTPSNELTLNYWNTRDRDAYMSDILNKITTFLN</sequence>
<name>A0A1H6W7D7_9FLAO</name>
<keyword evidence="1" id="KW-0175">Coiled coil</keyword>
<gene>
    <name evidence="3" type="ORF">SAMN04488018_11317</name>
</gene>
<dbReference type="GeneID" id="82257764"/>
<reference evidence="3 4" key="1">
    <citation type="submission" date="2016-10" db="EMBL/GenBank/DDBJ databases">
        <authorList>
            <person name="de Groot N.N."/>
        </authorList>
    </citation>
    <scope>NUCLEOTIDE SEQUENCE [LARGE SCALE GENOMIC DNA]</scope>
    <source>
        <strain evidence="3 4">DSM 23048</strain>
    </source>
</reference>
<accession>A0A1H6W7D7</accession>
<dbReference type="EMBL" id="FNYS01000013">
    <property type="protein sequence ID" value="SEJ12813.1"/>
    <property type="molecule type" value="Genomic_DNA"/>
</dbReference>
<dbReference type="InterPro" id="IPR004919">
    <property type="entry name" value="GmrSD_N"/>
</dbReference>
<evidence type="ECO:0000259" key="2">
    <source>
        <dbReference type="Pfam" id="PF03235"/>
    </source>
</evidence>
<dbReference type="Pfam" id="PF03235">
    <property type="entry name" value="GmrSD_N"/>
    <property type="match status" value="1"/>
</dbReference>
<dbReference type="AlphaFoldDB" id="A0A1H6W7D7"/>
<proteinExistence type="predicted"/>
<dbReference type="PANTHER" id="PTHR35149:SF2">
    <property type="entry name" value="DUF262 DOMAIN-CONTAINING PROTEIN"/>
    <property type="match status" value="1"/>
</dbReference>
<protein>
    <submittedName>
        <fullName evidence="3">Uncharacterized conserved protein, contains ParB-like and HNH nuclease domains</fullName>
    </submittedName>
</protein>
<dbReference type="PANTHER" id="PTHR35149">
    <property type="entry name" value="SLL5132 PROTEIN"/>
    <property type="match status" value="1"/>
</dbReference>
<evidence type="ECO:0000313" key="3">
    <source>
        <dbReference type="EMBL" id="SEJ12813.1"/>
    </source>
</evidence>
<organism evidence="3 4">
    <name type="scientific">Myroides marinus</name>
    <dbReference type="NCBI Taxonomy" id="703342"/>
    <lineage>
        <taxon>Bacteria</taxon>
        <taxon>Pseudomonadati</taxon>
        <taxon>Bacteroidota</taxon>
        <taxon>Flavobacteriia</taxon>
        <taxon>Flavobacteriales</taxon>
        <taxon>Flavobacteriaceae</taxon>
        <taxon>Myroides</taxon>
    </lineage>
</organism>
<dbReference type="RefSeq" id="WP_006266627.1">
    <property type="nucleotide sequence ID" value="NZ_FNYS01000013.1"/>
</dbReference>